<dbReference type="RefSeq" id="WP_073182647.1">
    <property type="nucleotide sequence ID" value="NZ_FQXI01000001.1"/>
</dbReference>
<accession>A0A1M5NPU7</accession>
<dbReference type="Pfam" id="PF07136">
    <property type="entry name" value="DUF1385"/>
    <property type="match status" value="1"/>
</dbReference>
<feature type="transmembrane region" description="Helical" evidence="1">
    <location>
        <begin position="150"/>
        <end position="170"/>
    </location>
</feature>
<evidence type="ECO:0000256" key="1">
    <source>
        <dbReference type="SAM" id="Phobius"/>
    </source>
</evidence>
<dbReference type="OrthoDB" id="9784805at2"/>
<dbReference type="STRING" id="1120995.SAMN02745245_00026"/>
<keyword evidence="1" id="KW-0472">Membrane</keyword>
<dbReference type="EMBL" id="FQXI01000001">
    <property type="protein sequence ID" value="SHG91571.1"/>
    <property type="molecule type" value="Genomic_DNA"/>
</dbReference>
<keyword evidence="3" id="KW-1185">Reference proteome</keyword>
<dbReference type="InterPro" id="IPR010787">
    <property type="entry name" value="DUF1385"/>
</dbReference>
<gene>
    <name evidence="2" type="ORF">SAMN02745245_00026</name>
</gene>
<dbReference type="PANTHER" id="PTHR42867:SF1">
    <property type="entry name" value="MEMBRANE PROTEIN-RELATED"/>
    <property type="match status" value="1"/>
</dbReference>
<dbReference type="AlphaFoldDB" id="A0A1M5NPU7"/>
<name>A0A1M5NPU7_9FIRM</name>
<protein>
    <submittedName>
        <fullName evidence="2">Uncharacterized conserved protein YqhQ</fullName>
    </submittedName>
</protein>
<organism evidence="2 3">
    <name type="scientific">Anaerosphaera aminiphila DSM 21120</name>
    <dbReference type="NCBI Taxonomy" id="1120995"/>
    <lineage>
        <taxon>Bacteria</taxon>
        <taxon>Bacillati</taxon>
        <taxon>Bacillota</taxon>
        <taxon>Tissierellia</taxon>
        <taxon>Tissierellales</taxon>
        <taxon>Peptoniphilaceae</taxon>
        <taxon>Anaerosphaera</taxon>
    </lineage>
</organism>
<reference evidence="3" key="1">
    <citation type="submission" date="2016-11" db="EMBL/GenBank/DDBJ databases">
        <authorList>
            <person name="Varghese N."/>
            <person name="Submissions S."/>
        </authorList>
    </citation>
    <scope>NUCLEOTIDE SEQUENCE [LARGE SCALE GENOMIC DNA]</scope>
    <source>
        <strain evidence="3">DSM 21120</strain>
    </source>
</reference>
<dbReference type="PANTHER" id="PTHR42867">
    <property type="entry name" value="MEMBRANE PROTEIN-RELATED"/>
    <property type="match status" value="1"/>
</dbReference>
<feature type="transmembrane region" description="Helical" evidence="1">
    <location>
        <begin position="216"/>
        <end position="237"/>
    </location>
</feature>
<keyword evidence="1" id="KW-1133">Transmembrane helix</keyword>
<proteinExistence type="predicted"/>
<feature type="transmembrane region" description="Helical" evidence="1">
    <location>
        <begin position="243"/>
        <end position="260"/>
    </location>
</feature>
<sequence length="317" mass="35774">MNNNIKKSFKTSIGGQALIEGVMMKGPSKIAIAVRKPDNDIELKVEKVNDLSKKYKILDFPIIRGAYKLIDSMVVGINSLMYAASFWEDEEQEETSKDKEGILNKIFKDKSESVEMAIIILFSFAIAALLFMILPSIVAGFLTKYTDSSLILNLVEGLLRLSVFGIYLYYVSKVDDIRRVFEYHGSEHKSIHCYEAGDELTVENVRKYPMVHPRCGTSFLFMVMIISILVLSFFGWPSPIMRMLSRIVALPFIAGIAYEVNRIIGKSDLKICKIMTIPGLKIQEYVTVREPDDSMIEVALESLKAVLPEDGESDLWA</sequence>
<evidence type="ECO:0000313" key="3">
    <source>
        <dbReference type="Proteomes" id="UP000184032"/>
    </source>
</evidence>
<feature type="transmembrane region" description="Helical" evidence="1">
    <location>
        <begin position="116"/>
        <end position="138"/>
    </location>
</feature>
<keyword evidence="1" id="KW-0812">Transmembrane</keyword>
<dbReference type="Proteomes" id="UP000184032">
    <property type="component" value="Unassembled WGS sequence"/>
</dbReference>
<evidence type="ECO:0000313" key="2">
    <source>
        <dbReference type="EMBL" id="SHG91571.1"/>
    </source>
</evidence>